<feature type="domain" description="ABC transporter" evidence="13">
    <location>
        <begin position="947"/>
        <end position="1192"/>
    </location>
</feature>
<keyword evidence="5" id="KW-0677">Repeat</keyword>
<keyword evidence="4 12" id="KW-0812">Transmembrane</keyword>
<feature type="transmembrane region" description="Helical" evidence="12">
    <location>
        <begin position="531"/>
        <end position="553"/>
    </location>
</feature>
<dbReference type="Pfam" id="PF01061">
    <property type="entry name" value="ABC2_membrane"/>
    <property type="match status" value="2"/>
</dbReference>
<evidence type="ECO:0000313" key="14">
    <source>
        <dbReference type="EMBL" id="KAK9820341.1"/>
    </source>
</evidence>
<dbReference type="InterPro" id="IPR029481">
    <property type="entry name" value="ABC_trans_N"/>
</dbReference>
<keyword evidence="15" id="KW-1185">Reference proteome</keyword>
<feature type="region of interest" description="Disordered" evidence="11">
    <location>
        <begin position="851"/>
        <end position="917"/>
    </location>
</feature>
<evidence type="ECO:0000259" key="13">
    <source>
        <dbReference type="PROSITE" id="PS50893"/>
    </source>
</evidence>
<feature type="compositionally biased region" description="Low complexity" evidence="11">
    <location>
        <begin position="1"/>
        <end position="11"/>
    </location>
</feature>
<feature type="compositionally biased region" description="Polar residues" evidence="11">
    <location>
        <begin position="854"/>
        <end position="873"/>
    </location>
</feature>
<evidence type="ECO:0000256" key="1">
    <source>
        <dbReference type="ARBA" id="ARBA00004141"/>
    </source>
</evidence>
<feature type="transmembrane region" description="Helical" evidence="12">
    <location>
        <begin position="1322"/>
        <end position="1339"/>
    </location>
</feature>
<comment type="subcellular location">
    <subcellularLocation>
        <location evidence="1">Membrane</location>
        <topology evidence="1">Multi-pass membrane protein</topology>
    </subcellularLocation>
</comment>
<organism evidence="14 15">
    <name type="scientific">[Myrmecia] bisecta</name>
    <dbReference type="NCBI Taxonomy" id="41462"/>
    <lineage>
        <taxon>Eukaryota</taxon>
        <taxon>Viridiplantae</taxon>
        <taxon>Chlorophyta</taxon>
        <taxon>core chlorophytes</taxon>
        <taxon>Trebouxiophyceae</taxon>
        <taxon>Trebouxiales</taxon>
        <taxon>Trebouxiaceae</taxon>
        <taxon>Myrmecia</taxon>
    </lineage>
</organism>
<keyword evidence="8 12" id="KW-1133">Transmembrane helix</keyword>
<evidence type="ECO:0000313" key="15">
    <source>
        <dbReference type="Proteomes" id="UP001489004"/>
    </source>
</evidence>
<comment type="caution">
    <text evidence="14">The sequence shown here is derived from an EMBL/GenBank/DDBJ whole genome shotgun (WGS) entry which is preliminary data.</text>
</comment>
<feature type="compositionally biased region" description="Low complexity" evidence="11">
    <location>
        <begin position="900"/>
        <end position="916"/>
    </location>
</feature>
<feature type="transmembrane region" description="Helical" evidence="12">
    <location>
        <begin position="1405"/>
        <end position="1428"/>
    </location>
</feature>
<feature type="compositionally biased region" description="Basic and acidic residues" evidence="11">
    <location>
        <begin position="24"/>
        <end position="33"/>
    </location>
</feature>
<dbReference type="GO" id="GO:0016887">
    <property type="term" value="F:ATP hydrolysis activity"/>
    <property type="evidence" value="ECO:0007669"/>
    <property type="project" value="InterPro"/>
</dbReference>
<dbReference type="CDD" id="cd03233">
    <property type="entry name" value="ABCG_PDR_domain1"/>
    <property type="match status" value="1"/>
</dbReference>
<evidence type="ECO:0000256" key="5">
    <source>
        <dbReference type="ARBA" id="ARBA00022737"/>
    </source>
</evidence>
<dbReference type="InterPro" id="IPR013525">
    <property type="entry name" value="ABC2_TM"/>
</dbReference>
<name>A0AAW1QGG7_9CHLO</name>
<dbReference type="GO" id="GO:0140359">
    <property type="term" value="F:ABC-type transporter activity"/>
    <property type="evidence" value="ECO:0007669"/>
    <property type="project" value="InterPro"/>
</dbReference>
<keyword evidence="7" id="KW-0067">ATP-binding</keyword>
<proteinExistence type="inferred from homology"/>
<feature type="transmembrane region" description="Helical" evidence="12">
    <location>
        <begin position="650"/>
        <end position="671"/>
    </location>
</feature>
<evidence type="ECO:0000256" key="6">
    <source>
        <dbReference type="ARBA" id="ARBA00022741"/>
    </source>
</evidence>
<dbReference type="GO" id="GO:0016020">
    <property type="term" value="C:membrane"/>
    <property type="evidence" value="ECO:0007669"/>
    <property type="project" value="UniProtKB-SubCell"/>
</dbReference>
<dbReference type="InterPro" id="IPR013581">
    <property type="entry name" value="PDR_assoc"/>
</dbReference>
<dbReference type="Pfam" id="PF00005">
    <property type="entry name" value="ABC_tran"/>
    <property type="match status" value="2"/>
</dbReference>
<dbReference type="PROSITE" id="PS50893">
    <property type="entry name" value="ABC_TRANSPORTER_2"/>
    <property type="match status" value="2"/>
</dbReference>
<dbReference type="PANTHER" id="PTHR19241">
    <property type="entry name" value="ATP-BINDING CASSETTE TRANSPORTER"/>
    <property type="match status" value="1"/>
</dbReference>
<feature type="region of interest" description="Disordered" evidence="11">
    <location>
        <begin position="1"/>
        <end position="38"/>
    </location>
</feature>
<keyword evidence="6" id="KW-0547">Nucleotide-binding</keyword>
<keyword evidence="9 12" id="KW-0472">Membrane</keyword>
<evidence type="ECO:0000256" key="3">
    <source>
        <dbReference type="ARBA" id="ARBA00022448"/>
    </source>
</evidence>
<reference evidence="14 15" key="1">
    <citation type="journal article" date="2024" name="Nat. Commun.">
        <title>Phylogenomics reveals the evolutionary origins of lichenization in chlorophyte algae.</title>
        <authorList>
            <person name="Puginier C."/>
            <person name="Libourel C."/>
            <person name="Otte J."/>
            <person name="Skaloud P."/>
            <person name="Haon M."/>
            <person name="Grisel S."/>
            <person name="Petersen M."/>
            <person name="Berrin J.G."/>
            <person name="Delaux P.M."/>
            <person name="Dal Grande F."/>
            <person name="Keller J."/>
        </authorList>
    </citation>
    <scope>NUCLEOTIDE SEQUENCE [LARGE SCALE GENOMIC DNA]</scope>
    <source>
        <strain evidence="14 15">SAG 2043</strain>
    </source>
</reference>
<dbReference type="Pfam" id="PF08370">
    <property type="entry name" value="PDR_assoc"/>
    <property type="match status" value="1"/>
</dbReference>
<dbReference type="Pfam" id="PF14510">
    <property type="entry name" value="ABC_trans_N"/>
    <property type="match status" value="1"/>
</dbReference>
<dbReference type="FunFam" id="3.40.50.300:FF:000059">
    <property type="entry name" value="ABC transporter G family member 40"/>
    <property type="match status" value="1"/>
</dbReference>
<evidence type="ECO:0000256" key="12">
    <source>
        <dbReference type="SAM" id="Phobius"/>
    </source>
</evidence>
<feature type="transmembrane region" description="Helical" evidence="12">
    <location>
        <begin position="620"/>
        <end position="638"/>
    </location>
</feature>
<keyword evidence="3" id="KW-0813">Transport</keyword>
<gene>
    <name evidence="14" type="ORF">WJX72_009201</name>
</gene>
<evidence type="ECO:0000256" key="7">
    <source>
        <dbReference type="ARBA" id="ARBA00022840"/>
    </source>
</evidence>
<feature type="coiled-coil region" evidence="10">
    <location>
        <begin position="89"/>
        <end position="116"/>
    </location>
</feature>
<dbReference type="SUPFAM" id="SSF52540">
    <property type="entry name" value="P-loop containing nucleoside triphosphate hydrolases"/>
    <property type="match status" value="2"/>
</dbReference>
<dbReference type="FunFam" id="3.40.50.300:FF:000179">
    <property type="entry name" value="ABC transporter G family member 34"/>
    <property type="match status" value="1"/>
</dbReference>
<evidence type="ECO:0000256" key="11">
    <source>
        <dbReference type="SAM" id="MobiDB-lite"/>
    </source>
</evidence>
<feature type="transmembrane region" description="Helical" evidence="12">
    <location>
        <begin position="1466"/>
        <end position="1486"/>
    </location>
</feature>
<feature type="transmembrane region" description="Helical" evidence="12">
    <location>
        <begin position="758"/>
        <end position="785"/>
    </location>
</feature>
<dbReference type="InterPro" id="IPR027417">
    <property type="entry name" value="P-loop_NTPase"/>
</dbReference>
<evidence type="ECO:0000256" key="10">
    <source>
        <dbReference type="SAM" id="Coils"/>
    </source>
</evidence>
<dbReference type="InterPro" id="IPR003439">
    <property type="entry name" value="ABC_transporter-like_ATP-bd"/>
</dbReference>
<feature type="transmembrane region" description="Helical" evidence="12">
    <location>
        <begin position="677"/>
        <end position="697"/>
    </location>
</feature>
<evidence type="ECO:0000256" key="2">
    <source>
        <dbReference type="ARBA" id="ARBA00006012"/>
    </source>
</evidence>
<feature type="transmembrane region" description="Helical" evidence="12">
    <location>
        <begin position="1518"/>
        <end position="1541"/>
    </location>
</feature>
<dbReference type="GO" id="GO:0071944">
    <property type="term" value="C:cell periphery"/>
    <property type="evidence" value="ECO:0007669"/>
    <property type="project" value="UniProtKB-ARBA"/>
</dbReference>
<keyword evidence="10" id="KW-0175">Coiled coil</keyword>
<dbReference type="Gene3D" id="3.40.50.300">
    <property type="entry name" value="P-loop containing nucleotide triphosphate hydrolases"/>
    <property type="match status" value="2"/>
</dbReference>
<protein>
    <recommendedName>
        <fullName evidence="13">ABC transporter domain-containing protein</fullName>
    </recommendedName>
</protein>
<feature type="domain" description="ABC transporter" evidence="13">
    <location>
        <begin position="146"/>
        <end position="431"/>
    </location>
</feature>
<dbReference type="Proteomes" id="UP001489004">
    <property type="component" value="Unassembled WGS sequence"/>
</dbReference>
<dbReference type="EMBL" id="JALJOR010000003">
    <property type="protein sequence ID" value="KAK9820341.1"/>
    <property type="molecule type" value="Genomic_DNA"/>
</dbReference>
<dbReference type="InterPro" id="IPR043926">
    <property type="entry name" value="ABCG_dom"/>
</dbReference>
<dbReference type="InterPro" id="IPR034001">
    <property type="entry name" value="ABCG_PDR_1"/>
</dbReference>
<accession>A0AAW1QGG7</accession>
<dbReference type="InterPro" id="IPR034003">
    <property type="entry name" value="ABCG_PDR_2"/>
</dbReference>
<dbReference type="GO" id="GO:0005524">
    <property type="term" value="F:ATP binding"/>
    <property type="evidence" value="ECO:0007669"/>
    <property type="project" value="UniProtKB-KW"/>
</dbReference>
<dbReference type="InterPro" id="IPR003593">
    <property type="entry name" value="AAA+_ATPase"/>
</dbReference>
<feature type="transmembrane region" description="Helical" evidence="12">
    <location>
        <begin position="565"/>
        <end position="585"/>
    </location>
</feature>
<evidence type="ECO:0000256" key="9">
    <source>
        <dbReference type="ARBA" id="ARBA00023136"/>
    </source>
</evidence>
<feature type="transmembrane region" description="Helical" evidence="12">
    <location>
        <begin position="1434"/>
        <end position="1454"/>
    </location>
</feature>
<comment type="similarity">
    <text evidence="2">Belongs to the ABC transporter superfamily. ABCG family. PDR (TC 3.A.1.205) subfamily.</text>
</comment>
<feature type="transmembrane region" description="Helical" evidence="12">
    <location>
        <begin position="1289"/>
        <end position="1310"/>
    </location>
</feature>
<evidence type="ECO:0000256" key="4">
    <source>
        <dbReference type="ARBA" id="ARBA00022692"/>
    </source>
</evidence>
<dbReference type="Pfam" id="PF19055">
    <property type="entry name" value="ABC2_membrane_7"/>
    <property type="match status" value="1"/>
</dbReference>
<sequence>MADLPVVGGPVEPNPPGPTSKQAPRTENRHVDVESQSPVTGADLMTRSLASSRRAIYPTTGAAGGDNKEQKVIDLDGELSLEDRETIVRHALNTEQQDAEQMLANIRARFDRVEQDIPSVEVRFENLHVETSVYASTARNLPTILNSYRNVVESVLQKVVPCMRPAKQKLVILNNVSSILRPGRNTLMLGPPSAGKSTLLKALAGKLDPAGLQISGQITYNGHTLQEFLPQQTCVYVEQEDQHMPELTVRETCDFAARCQGVGQKPAELAELRKREAALGVGPDWNINAFMRVDAKEAQRHSLSTDLMLRMLGLDICADTIVGNQMIRGVSGGQKKRVTTAEMIVGPKKVYFLDEISTGLDSSTTFQIVKFLRDQAHHLKHTTLVALLQPAPETFELFDDILLLSDGYLVYHGPRENVMEFFESLGFKCPERKGIADFLQEVTSRKDQKQYWAAPGPYHYVSVAEFAEEFMHFHVGEGIREQLAAPVQKSEVGDRHHGGDKMLTRRRYSLHSWDLWKACLEREITLAKRNAFIYGFRFFVTCVMAFVTATLFSRTRLHPNGVEDGNVYFGVIFFSMINLLFDGFADETLTVQRLPGWYKQRDNYFYPAWAYVFPTTILRLPYSLFIALIWSAIVYYPVGLAPEASRFFTYLLLLVCVHSFGIAMFRALAAFFRDETITSTGGSFFFLILLLNSGFLLSRTDIPDWWIWAYWGNPVTYAQAAIAINEFKAPRWQNIRVPTGATVGDTILQQRGVNTNEWWIWLGVGALVFGWIVFSVLCWAFHAYLDPLDSVSPQLREEQEAGGEAGKDPASRKALSNKILGMSSKQLGNNNTNPANGHTNGEAIAEVEMAPTNGAPTNGAQPSSPRTSTSQRHLNLAELMERRTSGAGPGGATGTVSRKSLGGLSSQGSQELSQPQGGKGMVLPFLPLSLSFKGLNYYVDLPKELSTDPEKLGPRAADVNGKKMLQLLRECSGAFRPGILTALVGSSGAGKTTLMDVLAGRKTTGIIEGDVRVSGHPKVQATFARVMGYVEQNDIHSPHITVYESLVFSARLRFTKDVEQDIVYAFVEEVMELVELTPLSNAIVGLPGHSGLSVEQRKRLTIAVELVANPSIVFMDEPTSGLDARAAAIVMRTVRNTVNTGRTVVCTIHQPSIDIFEAFDDLLLMKSGGQIIYHGHLGKRSARLVEYFQAFPGVPRLAEGLNPATWMLQISTAGMESTIGVDFAKLYRESSLYEKNERLIERLSVPPEGMEPLTFTSKYPQNFLVQFAMIFWKFWMSYWRNPQYNATRFFFATFLALLVGSILWNVGGAYSSNDGTRDVQNIGNILGALYLAVLFLGIINSRTVQPVASHERSVMYRERAAGMYNELPFAVAQCIVEIPYNLVQTICFSAVAYFMMGFALTAAKFFWFVFIIFLTLNLMAFYGIMGVYITPDLIAGSVLSSFFYGFWNVFAGFIIPLSRMPPWWKWYYYINPIAWCLYGIIVTQLGDDESLVTFPGDSSPSVTVVEYLEDNFGYKYSFIGPVVGILIGFTVFFGGLAVLSLRMINYQRR</sequence>
<evidence type="ECO:0000256" key="8">
    <source>
        <dbReference type="ARBA" id="ARBA00022989"/>
    </source>
</evidence>
<dbReference type="SMART" id="SM00382">
    <property type="entry name" value="AAA"/>
    <property type="match status" value="2"/>
</dbReference>
<dbReference type="CDD" id="cd03232">
    <property type="entry name" value="ABCG_PDR_domain2"/>
    <property type="match status" value="1"/>
</dbReference>